<organism evidence="1">
    <name type="scientific">marine sediment metagenome</name>
    <dbReference type="NCBI Taxonomy" id="412755"/>
    <lineage>
        <taxon>unclassified sequences</taxon>
        <taxon>metagenomes</taxon>
        <taxon>ecological metagenomes</taxon>
    </lineage>
</organism>
<accession>X0U0M6</accession>
<protein>
    <submittedName>
        <fullName evidence="1">Uncharacterized protein</fullName>
    </submittedName>
</protein>
<proteinExistence type="predicted"/>
<gene>
    <name evidence="1" type="ORF">S01H1_16453</name>
</gene>
<evidence type="ECO:0000313" key="1">
    <source>
        <dbReference type="EMBL" id="GAF81970.1"/>
    </source>
</evidence>
<sequence>NDYYQKINNNYVHNFNAPYTNFAGPCLPSGPG</sequence>
<reference evidence="1" key="1">
    <citation type="journal article" date="2014" name="Front. Microbiol.">
        <title>High frequency of phylogenetically diverse reductive dehalogenase-homologous genes in deep subseafloor sedimentary metagenomes.</title>
        <authorList>
            <person name="Kawai M."/>
            <person name="Futagami T."/>
            <person name="Toyoda A."/>
            <person name="Takaki Y."/>
            <person name="Nishi S."/>
            <person name="Hori S."/>
            <person name="Arai W."/>
            <person name="Tsubouchi T."/>
            <person name="Morono Y."/>
            <person name="Uchiyama I."/>
            <person name="Ito T."/>
            <person name="Fujiyama A."/>
            <person name="Inagaki F."/>
            <person name="Takami H."/>
        </authorList>
    </citation>
    <scope>NUCLEOTIDE SEQUENCE</scope>
    <source>
        <strain evidence="1">Expedition CK06-06</strain>
    </source>
</reference>
<comment type="caution">
    <text evidence="1">The sequence shown here is derived from an EMBL/GenBank/DDBJ whole genome shotgun (WGS) entry which is preliminary data.</text>
</comment>
<dbReference type="AlphaFoldDB" id="X0U0M6"/>
<feature type="non-terminal residue" evidence="1">
    <location>
        <position position="1"/>
    </location>
</feature>
<dbReference type="EMBL" id="BARS01008657">
    <property type="protein sequence ID" value="GAF81970.1"/>
    <property type="molecule type" value="Genomic_DNA"/>
</dbReference>
<name>X0U0M6_9ZZZZ</name>